<comment type="subcellular location">
    <subcellularLocation>
        <location evidence="1">Membrane</location>
        <topology evidence="1">Multi-pass membrane protein</topology>
    </subcellularLocation>
</comment>
<dbReference type="GeneID" id="38129586"/>
<keyword evidence="3" id="KW-0677">Repeat</keyword>
<keyword evidence="4 10" id="KW-1133">Transmembrane helix</keyword>
<dbReference type="AlphaFoldDB" id="A0A397H8X7"/>
<gene>
    <name evidence="11" type="ORF">CDV56_107612</name>
</gene>
<protein>
    <submittedName>
        <fullName evidence="11">Uncharacterized protein</fullName>
    </submittedName>
</protein>
<keyword evidence="12" id="KW-1185">Reference proteome</keyword>
<dbReference type="STRING" id="41047.A0A397H8X7"/>
<dbReference type="RefSeq" id="XP_026615412.1">
    <property type="nucleotide sequence ID" value="XM_026761231.1"/>
</dbReference>
<feature type="compositionally biased region" description="Basic and acidic residues" evidence="9">
    <location>
        <begin position="520"/>
        <end position="535"/>
    </location>
</feature>
<evidence type="ECO:0000256" key="9">
    <source>
        <dbReference type="SAM" id="MobiDB-lite"/>
    </source>
</evidence>
<evidence type="ECO:0000256" key="10">
    <source>
        <dbReference type="SAM" id="Phobius"/>
    </source>
</evidence>
<evidence type="ECO:0000256" key="4">
    <source>
        <dbReference type="ARBA" id="ARBA00022989"/>
    </source>
</evidence>
<dbReference type="Pfam" id="PF12796">
    <property type="entry name" value="Ank_2"/>
    <property type="match status" value="1"/>
</dbReference>
<evidence type="ECO:0000256" key="8">
    <source>
        <dbReference type="SAM" id="Coils"/>
    </source>
</evidence>
<dbReference type="InterPro" id="IPR002110">
    <property type="entry name" value="Ankyrin_rpt"/>
</dbReference>
<dbReference type="PROSITE" id="PS50088">
    <property type="entry name" value="ANK_REPEAT"/>
    <property type="match status" value="2"/>
</dbReference>
<dbReference type="VEuPathDB" id="FungiDB:CDV56_107612"/>
<keyword evidence="2 10" id="KW-0812">Transmembrane</keyword>
<evidence type="ECO:0000256" key="6">
    <source>
        <dbReference type="ARBA" id="ARBA00023136"/>
    </source>
</evidence>
<comment type="caution">
    <text evidence="11">The sequence shown here is derived from an EMBL/GenBank/DDBJ whole genome shotgun (WGS) entry which is preliminary data.</text>
</comment>
<feature type="compositionally biased region" description="Basic and acidic residues" evidence="9">
    <location>
        <begin position="701"/>
        <end position="718"/>
    </location>
</feature>
<dbReference type="Gene3D" id="1.25.40.20">
    <property type="entry name" value="Ankyrin repeat-containing domain"/>
    <property type="match status" value="1"/>
</dbReference>
<evidence type="ECO:0000256" key="2">
    <source>
        <dbReference type="ARBA" id="ARBA00022692"/>
    </source>
</evidence>
<evidence type="ECO:0000256" key="5">
    <source>
        <dbReference type="ARBA" id="ARBA00023043"/>
    </source>
</evidence>
<dbReference type="InterPro" id="IPR036770">
    <property type="entry name" value="Ankyrin_rpt-contain_sf"/>
</dbReference>
<dbReference type="PROSITE" id="PS50297">
    <property type="entry name" value="ANK_REP_REGION"/>
    <property type="match status" value="2"/>
</dbReference>
<feature type="transmembrane region" description="Helical" evidence="10">
    <location>
        <begin position="1024"/>
        <end position="1046"/>
    </location>
</feature>
<dbReference type="InterPro" id="IPR002523">
    <property type="entry name" value="MgTranspt_CorA/ZnTranspt_ZntB"/>
</dbReference>
<evidence type="ECO:0000313" key="11">
    <source>
        <dbReference type="EMBL" id="RHZ58398.1"/>
    </source>
</evidence>
<feature type="repeat" description="ANK" evidence="7">
    <location>
        <begin position="1070"/>
        <end position="1094"/>
    </location>
</feature>
<evidence type="ECO:0000256" key="7">
    <source>
        <dbReference type="PROSITE-ProRule" id="PRU00023"/>
    </source>
</evidence>
<sequence length="1151" mass="130758">MQADGDFIIIKQWVSEDLQEELFGHTRRLRQGKLITDRITASPTLFSIEATAEDQSPSDSDARILLGIKSIDWASDLQQPKHLRWMHLSVEGIELDVLLTRALEAYGLDKHEETGDLSYFIKRLSSSHERSSFQGKKLRTFALAILEAQLPGHEKKTQLSFMAIPYFMLQNAAKRNDPLHPRAHWTQPLVQSAYHLDSSMAREHQQAIRRLYNRITQIIHVPKLWLLSIGDKFIATWSPTPPFDGQRSLIATRTIGRDPFPPTIRITTNWVFAFCIERAQCSSWFKFLSRVQNKVKRLQDARRDAGNWVYRLQSDGSLIDAHRWRSLLQSHSDNELLSILAFPREPESSKRLTIPIPLEGKYSSDTSKTDATAFWPRARVEILSPRTLEDYNIPYHWDSGERKLLIIAQPVTELDLKFLYDHTRRLRATEASDGPLRQNPADIEDPYYRPPAYVLDAAKSQAETQKSQSHRSKQTTLHRETTDWSSQVVAGKGSNPIFMWPIKDGSNAGWSARDTLDSDRPLGDRVLNKSPDPHHQVSSANEPTPTQWMKSLLAHAHRDILFTDDIRSAKNYNNLPLKSKSDVDKHIIILRDRYLVNNHILSLISSFVRRVSDLLDCFIAEDYDCIVKGKAWAAVHVVLLCDIFSIPWGEFIHQIQNLHDGLSGADYSYITYSMMRAFVQIMLLLADSAAEASRLMTDIKGASDRSQQDDDGGRKEQLLDPIRPPNLKDEFGKAKEMEEPSSPRSSTEGTDIQDSWEETNHITPPKEQDQVTATAAPSDQQNDFSRHLNRHIDLILSYFDRAQHECCATFLSEEAESTYNEIDCGRIIAHILDSVLRGHSTCESMPILDIEEIYATYTNSLQLQARNRPSKNLLLDINLLREELTIISDNISDQLDLIEEGCEDSPDDRESSEIDKEERTPVTFELLFGPTLDGKPVNNVSTRNTLQEIRARLQDTQDIFEELIKRVDRLEKQIVQRVDIIQEDHGKAILVFTIVSTIFLPLSFVTSYLGMNTADIRNMELSQALFWQVAAPFAVVVVSVVLIVAYNANDILAIMISPWRVAWLGRVDSDGMTPLSWASKEGHEAVVKLLLDTGKVDVDSNDSDGLTPLSWAAKEGHEALVKLFLDTGNVEVESEDSGDEFEAVRKLLETD</sequence>
<dbReference type="PANTHER" id="PTHR24171">
    <property type="entry name" value="ANKYRIN REPEAT DOMAIN-CONTAINING PROTEIN 39-RELATED"/>
    <property type="match status" value="1"/>
</dbReference>
<evidence type="ECO:0000256" key="1">
    <source>
        <dbReference type="ARBA" id="ARBA00004141"/>
    </source>
</evidence>
<dbReference type="EMBL" id="NKHU02000069">
    <property type="protein sequence ID" value="RHZ58398.1"/>
    <property type="molecule type" value="Genomic_DNA"/>
</dbReference>
<keyword evidence="6 10" id="KW-0472">Membrane</keyword>
<keyword evidence="8" id="KW-0175">Coiled coil</keyword>
<proteinExistence type="predicted"/>
<dbReference type="OrthoDB" id="5430750at2759"/>
<dbReference type="SMART" id="SM00248">
    <property type="entry name" value="ANK"/>
    <property type="match status" value="2"/>
</dbReference>
<feature type="region of interest" description="Disordered" evidence="9">
    <location>
        <begin position="520"/>
        <end position="543"/>
    </location>
</feature>
<keyword evidence="5 7" id="KW-0040">ANK repeat</keyword>
<evidence type="ECO:0000313" key="12">
    <source>
        <dbReference type="Proteomes" id="UP000215305"/>
    </source>
</evidence>
<dbReference type="Proteomes" id="UP000215305">
    <property type="component" value="Unassembled WGS sequence"/>
</dbReference>
<feature type="region of interest" description="Disordered" evidence="9">
    <location>
        <begin position="700"/>
        <end position="781"/>
    </location>
</feature>
<feature type="region of interest" description="Disordered" evidence="9">
    <location>
        <begin position="459"/>
        <end position="486"/>
    </location>
</feature>
<feature type="compositionally biased region" description="Polar residues" evidence="9">
    <location>
        <begin position="770"/>
        <end position="781"/>
    </location>
</feature>
<feature type="compositionally biased region" description="Polar residues" evidence="9">
    <location>
        <begin position="742"/>
        <end position="753"/>
    </location>
</feature>
<dbReference type="Gene3D" id="1.20.58.340">
    <property type="entry name" value="Magnesium transport protein CorA, transmembrane region"/>
    <property type="match status" value="1"/>
</dbReference>
<dbReference type="SUPFAM" id="SSF48403">
    <property type="entry name" value="Ankyrin repeat"/>
    <property type="match status" value="1"/>
</dbReference>
<name>A0A397H8X7_ASPTH</name>
<dbReference type="GO" id="GO:0046873">
    <property type="term" value="F:metal ion transmembrane transporter activity"/>
    <property type="evidence" value="ECO:0007669"/>
    <property type="project" value="InterPro"/>
</dbReference>
<evidence type="ECO:0000256" key="3">
    <source>
        <dbReference type="ARBA" id="ARBA00022737"/>
    </source>
</evidence>
<dbReference type="SUPFAM" id="SSF144083">
    <property type="entry name" value="Magnesium transport protein CorA, transmembrane region"/>
    <property type="match status" value="1"/>
</dbReference>
<dbReference type="InterPro" id="IPR045863">
    <property type="entry name" value="CorA_TM1_TM2"/>
</dbReference>
<feature type="transmembrane region" description="Helical" evidence="10">
    <location>
        <begin position="989"/>
        <end position="1012"/>
    </location>
</feature>
<feature type="coiled-coil region" evidence="8">
    <location>
        <begin position="946"/>
        <end position="973"/>
    </location>
</feature>
<accession>A0A397H8X7</accession>
<dbReference type="Pfam" id="PF01544">
    <property type="entry name" value="CorA"/>
    <property type="match status" value="1"/>
</dbReference>
<feature type="compositionally biased region" description="Basic and acidic residues" evidence="9">
    <location>
        <begin position="726"/>
        <end position="738"/>
    </location>
</feature>
<organism evidence="11 12">
    <name type="scientific">Aspergillus thermomutatus</name>
    <name type="common">Neosartorya pseudofischeri</name>
    <dbReference type="NCBI Taxonomy" id="41047"/>
    <lineage>
        <taxon>Eukaryota</taxon>
        <taxon>Fungi</taxon>
        <taxon>Dikarya</taxon>
        <taxon>Ascomycota</taxon>
        <taxon>Pezizomycotina</taxon>
        <taxon>Eurotiomycetes</taxon>
        <taxon>Eurotiomycetidae</taxon>
        <taxon>Eurotiales</taxon>
        <taxon>Aspergillaceae</taxon>
        <taxon>Aspergillus</taxon>
        <taxon>Aspergillus subgen. Fumigati</taxon>
    </lineage>
</organism>
<dbReference type="GO" id="GO:0016020">
    <property type="term" value="C:membrane"/>
    <property type="evidence" value="ECO:0007669"/>
    <property type="project" value="UniProtKB-SubCell"/>
</dbReference>
<feature type="repeat" description="ANK" evidence="7">
    <location>
        <begin position="1104"/>
        <end position="1128"/>
    </location>
</feature>
<feature type="compositionally biased region" description="Basic and acidic residues" evidence="9">
    <location>
        <begin position="758"/>
        <end position="769"/>
    </location>
</feature>
<reference evidence="11" key="1">
    <citation type="submission" date="2018-08" db="EMBL/GenBank/DDBJ databases">
        <title>Draft genome sequence of azole-resistant Aspergillus thermomutatus (Neosartorya pseudofischeri) strain HMR AF 39, isolated from a human nasal aspirate.</title>
        <authorList>
            <person name="Parent-Michaud M."/>
            <person name="Dufresne P.J."/>
            <person name="Fournier E."/>
            <person name="Martineau C."/>
            <person name="Moreira S."/>
            <person name="Perkins V."/>
            <person name="De Repentigny L."/>
            <person name="Dufresne S.F."/>
        </authorList>
    </citation>
    <scope>NUCLEOTIDE SEQUENCE [LARGE SCALE GENOMIC DNA]</scope>
    <source>
        <strain evidence="11">HMR AF 39</strain>
    </source>
</reference>